<dbReference type="PRINTS" id="PR00111">
    <property type="entry name" value="ABHYDROLASE"/>
</dbReference>
<dbReference type="AlphaFoldDB" id="A0A098EQ45"/>
<dbReference type="Gene3D" id="3.40.50.1820">
    <property type="entry name" value="alpha/beta hydrolase"/>
    <property type="match status" value="1"/>
</dbReference>
<dbReference type="EMBL" id="CCXS01000001">
    <property type="protein sequence ID" value="CEG23892.1"/>
    <property type="molecule type" value="Genomic_DNA"/>
</dbReference>
<evidence type="ECO:0000313" key="4">
    <source>
        <dbReference type="Proteomes" id="UP000043699"/>
    </source>
</evidence>
<sequence length="258" mass="28645">MPKIAVNGLELVYEETGQGEPLVFIHGLGSSHAMFEAEAEHFQNGFRVIRYDARGHGQSGKPGKYTLNDHIEDLRALLDYLQIDQAHILGVSMGSYIAQGFVLAHPERVEKLILVVSKSNGKTSSTQELIERYQEEIDGMDELETMAHLSQYMFHNLKAVGRWQADLAKLEKPLTLTQQAAANKALEGFDFRASLPSITADTLIISGTHDGLNPPERGREIASFIPGSRFVEFEKSGHAPNVEEPEKFLQVIGEFLEA</sequence>
<dbReference type="PANTHER" id="PTHR43798:SF31">
    <property type="entry name" value="AB HYDROLASE SUPERFAMILY PROTEIN YCLE"/>
    <property type="match status" value="1"/>
</dbReference>
<proteinExistence type="predicted"/>
<evidence type="ECO:0000259" key="2">
    <source>
        <dbReference type="Pfam" id="PF00561"/>
    </source>
</evidence>
<dbReference type="InterPro" id="IPR050266">
    <property type="entry name" value="AB_hydrolase_sf"/>
</dbReference>
<keyword evidence="4" id="KW-1185">Reference proteome</keyword>
<evidence type="ECO:0000256" key="1">
    <source>
        <dbReference type="ARBA" id="ARBA00022801"/>
    </source>
</evidence>
<keyword evidence="1" id="KW-0378">Hydrolase</keyword>
<organism evidence="3 4">
    <name type="scientific">Planococcus massiliensis</name>
    <dbReference type="NCBI Taxonomy" id="1499687"/>
    <lineage>
        <taxon>Bacteria</taxon>
        <taxon>Bacillati</taxon>
        <taxon>Bacillota</taxon>
        <taxon>Bacilli</taxon>
        <taxon>Bacillales</taxon>
        <taxon>Caryophanaceae</taxon>
        <taxon>Planococcus</taxon>
    </lineage>
</organism>
<dbReference type="GO" id="GO:0004601">
    <property type="term" value="F:peroxidase activity"/>
    <property type="evidence" value="ECO:0007669"/>
    <property type="project" value="UniProtKB-KW"/>
</dbReference>
<dbReference type="Pfam" id="PF00561">
    <property type="entry name" value="Abhydrolase_1"/>
    <property type="match status" value="1"/>
</dbReference>
<keyword evidence="3" id="KW-0560">Oxidoreductase</keyword>
<dbReference type="OrthoDB" id="9805423at2"/>
<gene>
    <name evidence="3" type="primary">bpoC</name>
    <name evidence="3" type="ORF">BN1080_02899</name>
</gene>
<protein>
    <submittedName>
        <fullName evidence="3">Putative non-heme bromoperoxidase BpoC</fullName>
    </submittedName>
</protein>
<keyword evidence="3" id="KW-0575">Peroxidase</keyword>
<accession>A0A098EQ45</accession>
<dbReference type="Proteomes" id="UP000043699">
    <property type="component" value="Unassembled WGS sequence"/>
</dbReference>
<name>A0A098EQ45_9BACL</name>
<evidence type="ECO:0000313" key="3">
    <source>
        <dbReference type="EMBL" id="CEG23892.1"/>
    </source>
</evidence>
<dbReference type="GO" id="GO:0016787">
    <property type="term" value="F:hydrolase activity"/>
    <property type="evidence" value="ECO:0007669"/>
    <property type="project" value="UniProtKB-KW"/>
</dbReference>
<reference evidence="3 4" key="1">
    <citation type="submission" date="2014-09" db="EMBL/GenBank/DDBJ databases">
        <authorList>
            <person name="Urmite Genomes Urmite Genomes"/>
        </authorList>
    </citation>
    <scope>NUCLEOTIDE SEQUENCE [LARGE SCALE GENOMIC DNA]</scope>
    <source>
        <strain evidence="3 4">ES2</strain>
    </source>
</reference>
<dbReference type="PANTHER" id="PTHR43798">
    <property type="entry name" value="MONOACYLGLYCEROL LIPASE"/>
    <property type="match status" value="1"/>
</dbReference>
<dbReference type="InterPro" id="IPR000073">
    <property type="entry name" value="AB_hydrolase_1"/>
</dbReference>
<dbReference type="InterPro" id="IPR029058">
    <property type="entry name" value="AB_hydrolase_fold"/>
</dbReference>
<feature type="domain" description="AB hydrolase-1" evidence="2">
    <location>
        <begin position="21"/>
        <end position="245"/>
    </location>
</feature>
<dbReference type="GO" id="GO:0016020">
    <property type="term" value="C:membrane"/>
    <property type="evidence" value="ECO:0007669"/>
    <property type="project" value="TreeGrafter"/>
</dbReference>
<dbReference type="SUPFAM" id="SSF53474">
    <property type="entry name" value="alpha/beta-Hydrolases"/>
    <property type="match status" value="1"/>
</dbReference>
<dbReference type="RefSeq" id="WP_052652945.1">
    <property type="nucleotide sequence ID" value="NZ_CCXS01000001.1"/>
</dbReference>
<dbReference type="STRING" id="1499687.BN1080_02899"/>